<evidence type="ECO:0000256" key="1">
    <source>
        <dbReference type="ARBA" id="ARBA00022679"/>
    </source>
</evidence>
<comment type="caution">
    <text evidence="4">The sequence shown here is derived from an EMBL/GenBank/DDBJ whole genome shotgun (WGS) entry which is preliminary data.</text>
</comment>
<evidence type="ECO:0000259" key="3">
    <source>
        <dbReference type="Pfam" id="PF06722"/>
    </source>
</evidence>
<organism evidence="4 5">
    <name type="scientific">Kitasatospora aburaviensis</name>
    <dbReference type="NCBI Taxonomy" id="67265"/>
    <lineage>
        <taxon>Bacteria</taxon>
        <taxon>Bacillati</taxon>
        <taxon>Actinomycetota</taxon>
        <taxon>Actinomycetes</taxon>
        <taxon>Kitasatosporales</taxon>
        <taxon>Streptomycetaceae</taxon>
        <taxon>Kitasatospora</taxon>
    </lineage>
</organism>
<dbReference type="PANTHER" id="PTHR48050">
    <property type="entry name" value="STEROL 3-BETA-GLUCOSYLTRANSFERASE"/>
    <property type="match status" value="1"/>
</dbReference>
<name>A0ABW1F1S1_9ACTN</name>
<evidence type="ECO:0000313" key="5">
    <source>
        <dbReference type="Proteomes" id="UP001596067"/>
    </source>
</evidence>
<feature type="domain" description="Erythromycin biosynthesis protein CIII-like C-terminal" evidence="3">
    <location>
        <begin position="280"/>
        <end position="395"/>
    </location>
</feature>
<feature type="compositionally biased region" description="Pro residues" evidence="2">
    <location>
        <begin position="188"/>
        <end position="199"/>
    </location>
</feature>
<reference evidence="5" key="1">
    <citation type="journal article" date="2019" name="Int. J. Syst. Evol. Microbiol.">
        <title>The Global Catalogue of Microorganisms (GCM) 10K type strain sequencing project: providing services to taxonomists for standard genome sequencing and annotation.</title>
        <authorList>
            <consortium name="The Broad Institute Genomics Platform"/>
            <consortium name="The Broad Institute Genome Sequencing Center for Infectious Disease"/>
            <person name="Wu L."/>
            <person name="Ma J."/>
        </authorList>
    </citation>
    <scope>NUCLEOTIDE SEQUENCE [LARGE SCALE GENOMIC DNA]</scope>
    <source>
        <strain evidence="5">CGMCC 4.1469</strain>
    </source>
</reference>
<evidence type="ECO:0000256" key="2">
    <source>
        <dbReference type="SAM" id="MobiDB-lite"/>
    </source>
</evidence>
<dbReference type="CDD" id="cd03784">
    <property type="entry name" value="GT1_Gtf-like"/>
    <property type="match status" value="1"/>
</dbReference>
<accession>A0ABW1F1S1</accession>
<dbReference type="PANTHER" id="PTHR48050:SF13">
    <property type="entry name" value="STEROL 3-BETA-GLUCOSYLTRANSFERASE UGT80A2"/>
    <property type="match status" value="1"/>
</dbReference>
<feature type="region of interest" description="Disordered" evidence="2">
    <location>
        <begin position="185"/>
        <end position="205"/>
    </location>
</feature>
<dbReference type="Proteomes" id="UP001596067">
    <property type="component" value="Unassembled WGS sequence"/>
</dbReference>
<keyword evidence="5" id="KW-1185">Reference proteome</keyword>
<protein>
    <submittedName>
        <fullName evidence="4">Glycosyltransferase</fullName>
    </submittedName>
</protein>
<dbReference type="InterPro" id="IPR010610">
    <property type="entry name" value="EryCIII-like_C"/>
</dbReference>
<dbReference type="Gene3D" id="3.40.50.2000">
    <property type="entry name" value="Glycogen Phosphorylase B"/>
    <property type="match status" value="2"/>
</dbReference>
<dbReference type="SUPFAM" id="SSF53756">
    <property type="entry name" value="UDP-Glycosyltransferase/glycogen phosphorylase"/>
    <property type="match status" value="1"/>
</dbReference>
<dbReference type="RefSeq" id="WP_313767239.1">
    <property type="nucleotide sequence ID" value="NZ_BAAAVH010000031.1"/>
</dbReference>
<sequence>MSRFLFVVPPLTGHVNPTVGIARELAARGHDVAWTGTETVLRPLLGPRAQVLGTGTRAFRAQGGHGLAALRSLWEGFIVPYARFTAKPLDAAVRAYRPDAVLVDQHTPAGALVAHRHRLPWASLAPGAMELGRPFRGLPQVEAWMTGLLRGLWRRAGLPEEEYTDPRFSPALVLAPTGPALTGFAPAGPAPAGPAPSGPAPTGATPTGTAVLPAQVAQIGPVLVERPADPDFPWERLTPGRRRVLVTMGTLAGDLGQDFHTRAVRALALCGDDVQPVIAAPRDLLPELPDHAIAASRVPVLELLARGAVDAVLCHGGMNTVGEALAHGVPLVTAPIRHDQPFVAAQVAAAGAGLRAPFPRATPEQLAARLRAVLDEPRYRAAAARVGAELLAGGGAVTAADRLESLVAGEAGPRNPLV</sequence>
<keyword evidence="1" id="KW-0808">Transferase</keyword>
<proteinExistence type="predicted"/>
<evidence type="ECO:0000313" key="4">
    <source>
        <dbReference type="EMBL" id="MFC5888063.1"/>
    </source>
</evidence>
<gene>
    <name evidence="4" type="ORF">ACFP0N_24135</name>
</gene>
<dbReference type="Pfam" id="PF06722">
    <property type="entry name" value="EryCIII-like_C"/>
    <property type="match status" value="1"/>
</dbReference>
<dbReference type="InterPro" id="IPR002213">
    <property type="entry name" value="UDP_glucos_trans"/>
</dbReference>
<dbReference type="InterPro" id="IPR050426">
    <property type="entry name" value="Glycosyltransferase_28"/>
</dbReference>
<dbReference type="EMBL" id="JBHSOD010000034">
    <property type="protein sequence ID" value="MFC5888063.1"/>
    <property type="molecule type" value="Genomic_DNA"/>
</dbReference>